<accession>A0A8H3IQN8</accession>
<evidence type="ECO:0008006" key="3">
    <source>
        <dbReference type="Google" id="ProtNLM"/>
    </source>
</evidence>
<dbReference type="Proteomes" id="UP000664521">
    <property type="component" value="Unassembled WGS sequence"/>
</dbReference>
<protein>
    <recommendedName>
        <fullName evidence="3">F-box domain-containing protein</fullName>
    </recommendedName>
</protein>
<evidence type="ECO:0000313" key="2">
    <source>
        <dbReference type="Proteomes" id="UP000664521"/>
    </source>
</evidence>
<comment type="caution">
    <text evidence="1">The sequence shown here is derived from an EMBL/GenBank/DDBJ whole genome shotgun (WGS) entry which is preliminary data.</text>
</comment>
<gene>
    <name evidence="1" type="ORF">HETSPECPRED_005430</name>
</gene>
<dbReference type="AlphaFoldDB" id="A0A8H3IQN8"/>
<dbReference type="EMBL" id="CAJPDS010000034">
    <property type="protein sequence ID" value="CAF9923825.1"/>
    <property type="molecule type" value="Genomic_DNA"/>
</dbReference>
<organism evidence="1 2">
    <name type="scientific">Heterodermia speciosa</name>
    <dbReference type="NCBI Taxonomy" id="116794"/>
    <lineage>
        <taxon>Eukaryota</taxon>
        <taxon>Fungi</taxon>
        <taxon>Dikarya</taxon>
        <taxon>Ascomycota</taxon>
        <taxon>Pezizomycotina</taxon>
        <taxon>Lecanoromycetes</taxon>
        <taxon>OSLEUM clade</taxon>
        <taxon>Lecanoromycetidae</taxon>
        <taxon>Caliciales</taxon>
        <taxon>Physciaceae</taxon>
        <taxon>Heterodermia</taxon>
    </lineage>
</organism>
<keyword evidence="2" id="KW-1185">Reference proteome</keyword>
<name>A0A8H3IQN8_9LECA</name>
<evidence type="ECO:0000313" key="1">
    <source>
        <dbReference type="EMBL" id="CAF9923825.1"/>
    </source>
</evidence>
<reference evidence="1" key="1">
    <citation type="submission" date="2021-03" db="EMBL/GenBank/DDBJ databases">
        <authorList>
            <person name="Tagirdzhanova G."/>
        </authorList>
    </citation>
    <scope>NUCLEOTIDE SEQUENCE</scope>
</reference>
<proteinExistence type="predicted"/>
<sequence>MPTCPNPATTLASLPTELRLLILANFTSLIDLRHAIIAIPELNYVYMRNQKVVLTSAMKNAVWATYGNRGNDQLWTRMWIGMVVDYVMEGGMSFEEAMGCIRAVGLAGN</sequence>